<dbReference type="Proteomes" id="UP000001072">
    <property type="component" value="Unassembled WGS sequence"/>
</dbReference>
<dbReference type="KEGG" id="mlr:MELLADRAFT_84192"/>
<gene>
    <name evidence="2" type="ORF">MELLADRAFT_84192</name>
</gene>
<dbReference type="InParanoid" id="F4SBW7"/>
<evidence type="ECO:0000256" key="1">
    <source>
        <dbReference type="SAM" id="MobiDB-lite"/>
    </source>
</evidence>
<dbReference type="GeneID" id="18933391"/>
<evidence type="ECO:0000313" key="3">
    <source>
        <dbReference type="Proteomes" id="UP000001072"/>
    </source>
</evidence>
<sequence>MSAANASTSGPEGGPSQTNTAQAEGQEGNTGGVLAEQTDANHQSGPTANQLETVVEEGEEDLDDVAILEMDLRSETEDDTWQPHKHAGREKGLREDTPTDEEESLVEGDMDLNDMSGSTLSPPHGDRILMLQARIDDAYVRRDYALGADLLAKLTEMITEETARHYAPAPRNDVEPPAPTLVPNRQHERKTTPHRLIQENLSEFSMSARQEPRVTEPRVVVAQPEPPPTWRYNGERRSHSPATIGEPKPVRETTATPQTNTDEASRAKAMLESGKGRMILSNGDVIENGRLMLKDKTKQLEKSLPSLSPVLSHYLRTFKAYVPLPVFDKLWLIRDQQAREGTEPPSESKLNKSGLNLRMYGGDPPMEELTMQYKHWLDCFTLFSRYIQDAGWITLAENLKIHKEIVVELRETNGWMVALRYCKRVREGVMRTDVGGEIVNVSEVQRTILEEVKQVCDNFGERALRSNPYAPGGTKDHLDPESGLPRVKHGGGMSKKASSTSVKAEESSSGGKRKSWLPNDQWEAKLRAEGKWVEKKEGPSKRPDYGDRGRGSDRRENKWGRSGSRSPNRYDNRRSNGRGGRPRY</sequence>
<name>F4SBW7_MELLP</name>
<proteinExistence type="predicted"/>
<feature type="region of interest" description="Disordered" evidence="1">
    <location>
        <begin position="168"/>
        <end position="191"/>
    </location>
</feature>
<feature type="region of interest" description="Disordered" evidence="1">
    <location>
        <begin position="463"/>
        <end position="584"/>
    </location>
</feature>
<dbReference type="RefSeq" id="XP_007418871.1">
    <property type="nucleotide sequence ID" value="XM_007418809.1"/>
</dbReference>
<dbReference type="EMBL" id="GL883196">
    <property type="protein sequence ID" value="EGF97844.1"/>
    <property type="molecule type" value="Genomic_DNA"/>
</dbReference>
<feature type="compositionally biased region" description="Basic and acidic residues" evidence="1">
    <location>
        <begin position="522"/>
        <end position="559"/>
    </location>
</feature>
<feature type="compositionally biased region" description="Polar residues" evidence="1">
    <location>
        <begin position="253"/>
        <end position="262"/>
    </location>
</feature>
<feature type="region of interest" description="Disordered" evidence="1">
    <location>
        <begin position="1"/>
        <end position="123"/>
    </location>
</feature>
<dbReference type="VEuPathDB" id="FungiDB:MELLADRAFT_84192"/>
<organism evidence="3">
    <name type="scientific">Melampsora larici-populina (strain 98AG31 / pathotype 3-4-7)</name>
    <name type="common">Poplar leaf rust fungus</name>
    <dbReference type="NCBI Taxonomy" id="747676"/>
    <lineage>
        <taxon>Eukaryota</taxon>
        <taxon>Fungi</taxon>
        <taxon>Dikarya</taxon>
        <taxon>Basidiomycota</taxon>
        <taxon>Pucciniomycotina</taxon>
        <taxon>Pucciniomycetes</taxon>
        <taxon>Pucciniales</taxon>
        <taxon>Melampsoraceae</taxon>
        <taxon>Melampsora</taxon>
    </lineage>
</organism>
<dbReference type="AlphaFoldDB" id="F4SBW7"/>
<evidence type="ECO:0000313" key="2">
    <source>
        <dbReference type="EMBL" id="EGF97844.1"/>
    </source>
</evidence>
<feature type="compositionally biased region" description="Acidic residues" evidence="1">
    <location>
        <begin position="98"/>
        <end position="112"/>
    </location>
</feature>
<protein>
    <submittedName>
        <fullName evidence="2">Uncharacterized protein</fullName>
    </submittedName>
</protein>
<dbReference type="HOGENOM" id="CLU_027286_1_0_1"/>
<feature type="region of interest" description="Disordered" evidence="1">
    <location>
        <begin position="223"/>
        <end position="264"/>
    </location>
</feature>
<reference evidence="3" key="1">
    <citation type="journal article" date="2011" name="Proc. Natl. Acad. Sci. U.S.A.">
        <title>Obligate biotrophy features unraveled by the genomic analysis of rust fungi.</title>
        <authorList>
            <person name="Duplessis S."/>
            <person name="Cuomo C.A."/>
            <person name="Lin Y.-C."/>
            <person name="Aerts A."/>
            <person name="Tisserant E."/>
            <person name="Veneault-Fourrey C."/>
            <person name="Joly D.L."/>
            <person name="Hacquard S."/>
            <person name="Amselem J."/>
            <person name="Cantarel B.L."/>
            <person name="Chiu R."/>
            <person name="Coutinho P.M."/>
            <person name="Feau N."/>
            <person name="Field M."/>
            <person name="Frey P."/>
            <person name="Gelhaye E."/>
            <person name="Goldberg J."/>
            <person name="Grabherr M.G."/>
            <person name="Kodira C.D."/>
            <person name="Kohler A."/>
            <person name="Kuees U."/>
            <person name="Lindquist E.A."/>
            <person name="Lucas S.M."/>
            <person name="Mago R."/>
            <person name="Mauceli E."/>
            <person name="Morin E."/>
            <person name="Murat C."/>
            <person name="Pangilinan J.L."/>
            <person name="Park R."/>
            <person name="Pearson M."/>
            <person name="Quesneville H."/>
            <person name="Rouhier N."/>
            <person name="Sakthikumar S."/>
            <person name="Salamov A.A."/>
            <person name="Schmutz J."/>
            <person name="Selles B."/>
            <person name="Shapiro H."/>
            <person name="Tanguay P."/>
            <person name="Tuskan G.A."/>
            <person name="Henrissat B."/>
            <person name="Van de Peer Y."/>
            <person name="Rouze P."/>
            <person name="Ellis J.G."/>
            <person name="Dodds P.N."/>
            <person name="Schein J.E."/>
            <person name="Zhong S."/>
            <person name="Hamelin R.C."/>
            <person name="Grigoriev I.V."/>
            <person name="Szabo L.J."/>
            <person name="Martin F."/>
        </authorList>
    </citation>
    <scope>NUCLEOTIDE SEQUENCE [LARGE SCALE GENOMIC DNA]</scope>
    <source>
        <strain evidence="3">98AG31 / pathotype 3-4-7</strain>
    </source>
</reference>
<feature type="compositionally biased region" description="Polar residues" evidence="1">
    <location>
        <begin position="38"/>
        <end position="51"/>
    </location>
</feature>
<accession>F4SBW7</accession>
<feature type="compositionally biased region" description="Polar residues" evidence="1">
    <location>
        <begin position="1"/>
        <end position="23"/>
    </location>
</feature>
<feature type="compositionally biased region" description="Acidic residues" evidence="1">
    <location>
        <begin position="54"/>
        <end position="66"/>
    </location>
</feature>
<keyword evidence="3" id="KW-1185">Reference proteome</keyword>
<dbReference type="OrthoDB" id="2515167at2759"/>